<dbReference type="InterPro" id="IPR050793">
    <property type="entry name" value="CMP-NeuNAc_synthase"/>
</dbReference>
<evidence type="ECO:0000256" key="6">
    <source>
        <dbReference type="ARBA" id="ARBA00022842"/>
    </source>
</evidence>
<organism evidence="7 8">
    <name type="scientific">Sutterella massiliensis</name>
    <dbReference type="NCBI Taxonomy" id="1816689"/>
    <lineage>
        <taxon>Bacteria</taxon>
        <taxon>Pseudomonadati</taxon>
        <taxon>Pseudomonadota</taxon>
        <taxon>Betaproteobacteria</taxon>
        <taxon>Burkholderiales</taxon>
        <taxon>Sutterellaceae</taxon>
        <taxon>Sutterella</taxon>
    </lineage>
</organism>
<evidence type="ECO:0000256" key="5">
    <source>
        <dbReference type="ARBA" id="ARBA00022801"/>
    </source>
</evidence>
<dbReference type="PIRSF" id="PIRSF006118">
    <property type="entry name" value="KDO8-P_Ptase"/>
    <property type="match status" value="1"/>
</dbReference>
<reference evidence="7 8" key="1">
    <citation type="journal article" date="2021" name="Sci. Rep.">
        <title>The distribution of antibiotic resistance genes in chicken gut microbiota commensals.</title>
        <authorList>
            <person name="Juricova H."/>
            <person name="Matiasovicova J."/>
            <person name="Kubasova T."/>
            <person name="Cejkova D."/>
            <person name="Rychlik I."/>
        </authorList>
    </citation>
    <scope>NUCLEOTIDE SEQUENCE [LARGE SCALE GENOMIC DNA]</scope>
    <source>
        <strain evidence="7 8">An829</strain>
    </source>
</reference>
<protein>
    <submittedName>
        <fullName evidence="7">HAD-IIIA family hydrolase</fullName>
    </submittedName>
</protein>
<dbReference type="NCBIfam" id="TIGR01662">
    <property type="entry name" value="HAD-SF-IIIA"/>
    <property type="match status" value="1"/>
</dbReference>
<comment type="similarity">
    <text evidence="2">Belongs to the KdsC family.</text>
</comment>
<keyword evidence="8" id="KW-1185">Reference proteome</keyword>
<keyword evidence="6" id="KW-0460">Magnesium</keyword>
<dbReference type="SFLD" id="SFLDG01136">
    <property type="entry name" value="C1.6:_Phosphoserine_Phosphatas"/>
    <property type="match status" value="1"/>
</dbReference>
<keyword evidence="5 7" id="KW-0378">Hydrolase</keyword>
<dbReference type="GO" id="GO:0016787">
    <property type="term" value="F:hydrolase activity"/>
    <property type="evidence" value="ECO:0007669"/>
    <property type="project" value="UniProtKB-KW"/>
</dbReference>
<dbReference type="EMBL" id="JACJJC010000001">
    <property type="protein sequence ID" value="MBM6702984.1"/>
    <property type="molecule type" value="Genomic_DNA"/>
</dbReference>
<evidence type="ECO:0000256" key="1">
    <source>
        <dbReference type="ARBA" id="ARBA00001946"/>
    </source>
</evidence>
<comment type="subunit">
    <text evidence="3">Homotetramer.</text>
</comment>
<name>A0ABS2DNS4_9BURK</name>
<keyword evidence="4" id="KW-0479">Metal-binding</keyword>
<dbReference type="NCBIfam" id="TIGR01670">
    <property type="entry name" value="KdsC-phosphatas"/>
    <property type="match status" value="1"/>
</dbReference>
<dbReference type="SFLD" id="SFLDG01138">
    <property type="entry name" value="C1.6.2:_Deoxy-d-mannose-octulo"/>
    <property type="match status" value="1"/>
</dbReference>
<evidence type="ECO:0000256" key="4">
    <source>
        <dbReference type="ARBA" id="ARBA00022723"/>
    </source>
</evidence>
<dbReference type="CDD" id="cd01630">
    <property type="entry name" value="HAD_KDO-like"/>
    <property type="match status" value="1"/>
</dbReference>
<proteinExistence type="inferred from homology"/>
<dbReference type="PANTHER" id="PTHR21485:SF3">
    <property type="entry name" value="N-ACYLNEURAMINATE CYTIDYLYLTRANSFERASE"/>
    <property type="match status" value="1"/>
</dbReference>
<gene>
    <name evidence="7" type="ORF">H6A60_00450</name>
</gene>
<dbReference type="SFLD" id="SFLDS00003">
    <property type="entry name" value="Haloacid_Dehalogenase"/>
    <property type="match status" value="1"/>
</dbReference>
<dbReference type="InterPro" id="IPR010023">
    <property type="entry name" value="KdsC_fam"/>
</dbReference>
<comment type="cofactor">
    <cofactor evidence="1">
        <name>Mg(2+)</name>
        <dbReference type="ChEBI" id="CHEBI:18420"/>
    </cofactor>
</comment>
<dbReference type="Proteomes" id="UP000715095">
    <property type="component" value="Unassembled WGS sequence"/>
</dbReference>
<dbReference type="Gene3D" id="3.40.50.1000">
    <property type="entry name" value="HAD superfamily/HAD-like"/>
    <property type="match status" value="1"/>
</dbReference>
<evidence type="ECO:0000256" key="2">
    <source>
        <dbReference type="ARBA" id="ARBA00005893"/>
    </source>
</evidence>
<dbReference type="InterPro" id="IPR023214">
    <property type="entry name" value="HAD_sf"/>
</dbReference>
<dbReference type="RefSeq" id="WP_205101377.1">
    <property type="nucleotide sequence ID" value="NZ_JACJJC010000001.1"/>
</dbReference>
<evidence type="ECO:0000313" key="8">
    <source>
        <dbReference type="Proteomes" id="UP000715095"/>
    </source>
</evidence>
<dbReference type="InterPro" id="IPR006549">
    <property type="entry name" value="HAD-SF_hydro_IIIA"/>
</dbReference>
<accession>A0ABS2DNS4</accession>
<evidence type="ECO:0000256" key="3">
    <source>
        <dbReference type="ARBA" id="ARBA00011881"/>
    </source>
</evidence>
<comment type="caution">
    <text evidence="7">The sequence shown here is derived from an EMBL/GenBank/DDBJ whole genome shotgun (WGS) entry which is preliminary data.</text>
</comment>
<dbReference type="SUPFAM" id="SSF56784">
    <property type="entry name" value="HAD-like"/>
    <property type="match status" value="1"/>
</dbReference>
<dbReference type="InterPro" id="IPR036412">
    <property type="entry name" value="HAD-like_sf"/>
</dbReference>
<evidence type="ECO:0000313" key="7">
    <source>
        <dbReference type="EMBL" id="MBM6702984.1"/>
    </source>
</evidence>
<sequence>MSFDVRLTKIRLVVLDVDGVLSDGSIVISQTGELFKSFNVRDGLGIKLLQRAGIEVAILTGRTSEIVARRAAELGIRQVEQGKLEKRPTLLRMLEALDIRPDELAYMGDDLPDLPCLRVAGFAATPKNGSDALTPYVHWRSSFDGGRGAVRELAERILKAQGKWDELVASLYLSQGQ</sequence>
<dbReference type="PANTHER" id="PTHR21485">
    <property type="entry name" value="HAD SUPERFAMILY MEMBERS CMAS AND KDSC"/>
    <property type="match status" value="1"/>
</dbReference>
<dbReference type="Pfam" id="PF00702">
    <property type="entry name" value="Hydrolase"/>
    <property type="match status" value="1"/>
</dbReference>